<keyword evidence="5" id="KW-0552">Olfaction</keyword>
<name>A0AA40KJ66_9HYME</name>
<keyword evidence="2" id="KW-1003">Cell membrane</keyword>
<keyword evidence="4" id="KW-0812">Transmembrane</keyword>
<protein>
    <submittedName>
        <fullName evidence="10">Uncharacterized protein</fullName>
    </submittedName>
</protein>
<evidence type="ECO:0000256" key="6">
    <source>
        <dbReference type="ARBA" id="ARBA00022989"/>
    </source>
</evidence>
<evidence type="ECO:0000256" key="3">
    <source>
        <dbReference type="ARBA" id="ARBA00022606"/>
    </source>
</evidence>
<dbReference type="GO" id="GO:0005886">
    <property type="term" value="C:plasma membrane"/>
    <property type="evidence" value="ECO:0007669"/>
    <property type="project" value="UniProtKB-SubCell"/>
</dbReference>
<evidence type="ECO:0000256" key="8">
    <source>
        <dbReference type="ARBA" id="ARBA00023170"/>
    </source>
</evidence>
<accession>A0AA40KJ66</accession>
<comment type="subcellular location">
    <subcellularLocation>
        <location evidence="1">Cell membrane</location>
        <topology evidence="1">Multi-pass membrane protein</topology>
    </subcellularLocation>
</comment>
<evidence type="ECO:0000256" key="5">
    <source>
        <dbReference type="ARBA" id="ARBA00022725"/>
    </source>
</evidence>
<dbReference type="EMBL" id="JAHYIQ010000023">
    <property type="protein sequence ID" value="KAK1122360.1"/>
    <property type="molecule type" value="Genomic_DNA"/>
</dbReference>
<evidence type="ECO:0000256" key="4">
    <source>
        <dbReference type="ARBA" id="ARBA00022692"/>
    </source>
</evidence>
<gene>
    <name evidence="10" type="ORF">K0M31_009582</name>
</gene>
<evidence type="ECO:0000256" key="1">
    <source>
        <dbReference type="ARBA" id="ARBA00004651"/>
    </source>
</evidence>
<evidence type="ECO:0000256" key="7">
    <source>
        <dbReference type="ARBA" id="ARBA00023136"/>
    </source>
</evidence>
<evidence type="ECO:0000256" key="9">
    <source>
        <dbReference type="ARBA" id="ARBA00023224"/>
    </source>
</evidence>
<reference evidence="10" key="1">
    <citation type="submission" date="2021-10" db="EMBL/GenBank/DDBJ databases">
        <title>Melipona bicolor Genome sequencing and assembly.</title>
        <authorList>
            <person name="Araujo N.S."/>
            <person name="Arias M.C."/>
        </authorList>
    </citation>
    <scope>NUCLEOTIDE SEQUENCE</scope>
    <source>
        <strain evidence="10">USP_2M_L1-L4_2017</strain>
        <tissue evidence="10">Whole body</tissue>
    </source>
</reference>
<keyword evidence="7" id="KW-0472">Membrane</keyword>
<dbReference type="GO" id="GO:0007165">
    <property type="term" value="P:signal transduction"/>
    <property type="evidence" value="ECO:0007669"/>
    <property type="project" value="UniProtKB-KW"/>
</dbReference>
<keyword evidence="6" id="KW-1133">Transmembrane helix</keyword>
<dbReference type="Pfam" id="PF02949">
    <property type="entry name" value="7tm_6"/>
    <property type="match status" value="1"/>
</dbReference>
<organism evidence="10 11">
    <name type="scientific">Melipona bicolor</name>
    <dbReference type="NCBI Taxonomy" id="60889"/>
    <lineage>
        <taxon>Eukaryota</taxon>
        <taxon>Metazoa</taxon>
        <taxon>Ecdysozoa</taxon>
        <taxon>Arthropoda</taxon>
        <taxon>Hexapoda</taxon>
        <taxon>Insecta</taxon>
        <taxon>Pterygota</taxon>
        <taxon>Neoptera</taxon>
        <taxon>Endopterygota</taxon>
        <taxon>Hymenoptera</taxon>
        <taxon>Apocrita</taxon>
        <taxon>Aculeata</taxon>
        <taxon>Apoidea</taxon>
        <taxon>Anthophila</taxon>
        <taxon>Apidae</taxon>
        <taxon>Melipona</taxon>
    </lineage>
</organism>
<dbReference type="InterPro" id="IPR004117">
    <property type="entry name" value="7tm6_olfct_rcpt"/>
</dbReference>
<evidence type="ECO:0000313" key="10">
    <source>
        <dbReference type="EMBL" id="KAK1122360.1"/>
    </source>
</evidence>
<keyword evidence="11" id="KW-1185">Reference proteome</keyword>
<keyword evidence="8" id="KW-0675">Receptor</keyword>
<evidence type="ECO:0000256" key="2">
    <source>
        <dbReference type="ARBA" id="ARBA00022475"/>
    </source>
</evidence>
<dbReference type="GO" id="GO:0005549">
    <property type="term" value="F:odorant binding"/>
    <property type="evidence" value="ECO:0007669"/>
    <property type="project" value="InterPro"/>
</dbReference>
<comment type="caution">
    <text evidence="10">The sequence shown here is derived from an EMBL/GenBank/DDBJ whole genome shotgun (WGS) entry which is preliminary data.</text>
</comment>
<sequence length="69" mass="8103">MELADMIFRSDWTSLNINVKKAFLMLMRRAMKPIEFTSIYIVSVNLESFMTLVKTSYSVFSLLQQSRET</sequence>
<keyword evidence="9" id="KW-0807">Transducer</keyword>
<dbReference type="GO" id="GO:0004984">
    <property type="term" value="F:olfactory receptor activity"/>
    <property type="evidence" value="ECO:0007669"/>
    <property type="project" value="InterPro"/>
</dbReference>
<dbReference type="AlphaFoldDB" id="A0AA40KJ66"/>
<dbReference type="PANTHER" id="PTHR21137:SF35">
    <property type="entry name" value="ODORANT RECEPTOR 19A-RELATED"/>
    <property type="match status" value="1"/>
</dbReference>
<keyword evidence="3" id="KW-0716">Sensory transduction</keyword>
<dbReference type="PANTHER" id="PTHR21137">
    <property type="entry name" value="ODORANT RECEPTOR"/>
    <property type="match status" value="1"/>
</dbReference>
<evidence type="ECO:0000313" key="11">
    <source>
        <dbReference type="Proteomes" id="UP001177670"/>
    </source>
</evidence>
<dbReference type="Proteomes" id="UP001177670">
    <property type="component" value="Unassembled WGS sequence"/>
</dbReference>
<proteinExistence type="predicted"/>